<dbReference type="SUPFAM" id="SSF53756">
    <property type="entry name" value="UDP-Glycosyltransferase/glycogen phosphorylase"/>
    <property type="match status" value="1"/>
</dbReference>
<feature type="transmembrane region" description="Helical" evidence="1">
    <location>
        <begin position="12"/>
        <end position="34"/>
    </location>
</feature>
<comment type="caution">
    <text evidence="2">The sequence shown here is derived from an EMBL/GenBank/DDBJ whole genome shotgun (WGS) entry which is preliminary data.</text>
</comment>
<evidence type="ECO:0000313" key="3">
    <source>
        <dbReference type="Proteomes" id="UP001250932"/>
    </source>
</evidence>
<sequence length="575" mass="66362">MRNPVLRKRIKSLLHIFGLLSIAWSFFYFIRLLVNPELRRQEKEGKDLEKAKQQRFAEYKNAHGGILKHNLNLTNTNLRKVLISSIGFPEIEIELGLIKGFELAGFEPVVLIMDEDELLRQYYDLAGIKHVFRYREASEKSEFLAVAETVVRDARSVDDLLNFEYCNARVGRFAVATMLRRLRLGSLEFNSEQIREPLVKHLVTSMAFARSAQEILHQVKPDLAMFVDGVYTPEGELFDNCLAYGIEAISWDIGHKNNSIMFKRYSYDIRNDHPWSISNETWELLKNLDWTEAHTKELNQEFYNGYASGSWYSANGTQFNKRFMNPDEIKEKIGLNPSKKTAIVFPHILWDAPIFHGENLFESYKEWFIETVRMACQNEQVNWVIKIHPAHVGKGTVEGFHGEPAEVIALREVFGLLPAHIFLLPAHYDISTLSLFPIMDYCLTVRGTVGIEAARMGVPVLTGGSGRYSHKGFTIDSQTKEQYFTRLSSIQNIPPLTQKQKELADRFAYGTFMLRPLPLTSMNFEYHQNIGLENRFNQNRINIKTKEEWYSAPDLGAFAQWVKNKGQPDFLMPIE</sequence>
<name>A0ABU3K563_9BACT</name>
<accession>A0ABU3K563</accession>
<evidence type="ECO:0000313" key="2">
    <source>
        <dbReference type="EMBL" id="MDT7041537.1"/>
    </source>
</evidence>
<protein>
    <recommendedName>
        <fullName evidence="4">Capsule polysaccharide biosynthesis protein</fullName>
    </recommendedName>
</protein>
<organism evidence="2 3">
    <name type="scientific">Candidatus Nitronereus thalassa</name>
    <dbReference type="NCBI Taxonomy" id="3020898"/>
    <lineage>
        <taxon>Bacteria</taxon>
        <taxon>Pseudomonadati</taxon>
        <taxon>Nitrospirota</taxon>
        <taxon>Nitrospiria</taxon>
        <taxon>Nitrospirales</taxon>
        <taxon>Nitrospiraceae</taxon>
        <taxon>Candidatus Nitronereus</taxon>
    </lineage>
</organism>
<keyword evidence="1" id="KW-0812">Transmembrane</keyword>
<keyword evidence="3" id="KW-1185">Reference proteome</keyword>
<dbReference type="RefSeq" id="WP_313831888.1">
    <property type="nucleotide sequence ID" value="NZ_JAQOUE010000001.1"/>
</dbReference>
<proteinExistence type="predicted"/>
<dbReference type="EMBL" id="JAQOUE010000001">
    <property type="protein sequence ID" value="MDT7041537.1"/>
    <property type="molecule type" value="Genomic_DNA"/>
</dbReference>
<keyword evidence="1" id="KW-1133">Transmembrane helix</keyword>
<evidence type="ECO:0008006" key="4">
    <source>
        <dbReference type="Google" id="ProtNLM"/>
    </source>
</evidence>
<dbReference type="Proteomes" id="UP001250932">
    <property type="component" value="Unassembled WGS sequence"/>
</dbReference>
<evidence type="ECO:0000256" key="1">
    <source>
        <dbReference type="SAM" id="Phobius"/>
    </source>
</evidence>
<gene>
    <name evidence="2" type="ORF">PPG34_04195</name>
</gene>
<keyword evidence="1" id="KW-0472">Membrane</keyword>
<reference evidence="2 3" key="1">
    <citation type="journal article" date="2023" name="ISME J.">
        <title>Cultivation and genomic characterization of novel and ubiquitous marine nitrite-oxidizing bacteria from the Nitrospirales.</title>
        <authorList>
            <person name="Mueller A.J."/>
            <person name="Daebeler A."/>
            <person name="Herbold C.W."/>
            <person name="Kirkegaard R.H."/>
            <person name="Daims H."/>
        </authorList>
    </citation>
    <scope>NUCLEOTIDE SEQUENCE [LARGE SCALE GENOMIC DNA]</scope>
    <source>
        <strain evidence="2 3">EB</strain>
    </source>
</reference>